<proteinExistence type="predicted"/>
<dbReference type="OrthoDB" id="68503at2157"/>
<dbReference type="Proteomes" id="UP000217784">
    <property type="component" value="Unassembled WGS sequence"/>
</dbReference>
<dbReference type="InterPro" id="IPR003748">
    <property type="entry name" value="DUF169"/>
</dbReference>
<evidence type="ECO:0008006" key="3">
    <source>
        <dbReference type="Google" id="ProtNLM"/>
    </source>
</evidence>
<dbReference type="AlphaFoldDB" id="A0A2A2H8F8"/>
<name>A0A2A2H8F8_METBR</name>
<organism evidence="1 2">
    <name type="scientific">Methanobacterium bryantii</name>
    <dbReference type="NCBI Taxonomy" id="2161"/>
    <lineage>
        <taxon>Archaea</taxon>
        <taxon>Methanobacteriati</taxon>
        <taxon>Methanobacteriota</taxon>
        <taxon>Methanomada group</taxon>
        <taxon>Methanobacteria</taxon>
        <taxon>Methanobacteriales</taxon>
        <taxon>Methanobacteriaceae</taxon>
        <taxon>Methanobacterium</taxon>
    </lineage>
</organism>
<comment type="caution">
    <text evidence="1">The sequence shown here is derived from an EMBL/GenBank/DDBJ whole genome shotgun (WGS) entry which is preliminary data.</text>
</comment>
<sequence>MVKTENSSIKKIGESLKIGGKLSTSPLAVYSCETIPEGAVPMCSLDACVAKAIMLTSINEDQPPLYIGKDTLKGCCPGSMTYLGFTKPLKFIKYFVSTGNEKFRGGEAEYLKAGPEYVEGFLESIGEIKPLGKYLIIGRCEDIENNTDVKSIICFGNGEQIRNLSSIIHFRTKNPFNAINMAFGPSCATFVTYPAGMAEKAPKDTAFVGPVDPTGNVWFPPEYMVIGIPLKIAEGMHEDLNNSFAVKRPQVAFPKTRDNIIS</sequence>
<gene>
    <name evidence="1" type="ORF">ASJ80_09210</name>
</gene>
<evidence type="ECO:0000313" key="1">
    <source>
        <dbReference type="EMBL" id="PAV05543.1"/>
    </source>
</evidence>
<dbReference type="PROSITE" id="PS51257">
    <property type="entry name" value="PROKAR_LIPOPROTEIN"/>
    <property type="match status" value="1"/>
</dbReference>
<accession>A0A2A2H8F8</accession>
<evidence type="ECO:0000313" key="2">
    <source>
        <dbReference type="Proteomes" id="UP000217784"/>
    </source>
</evidence>
<dbReference type="Pfam" id="PF02596">
    <property type="entry name" value="DUF169"/>
    <property type="match status" value="1"/>
</dbReference>
<protein>
    <recommendedName>
        <fullName evidence="3">DUF169 domain-containing protein</fullName>
    </recommendedName>
</protein>
<reference evidence="1 2" key="1">
    <citation type="journal article" date="2017" name="BMC Genomics">
        <title>Genomic analysis of methanogenic archaea reveals a shift towards energy conservation.</title>
        <authorList>
            <person name="Gilmore S.P."/>
            <person name="Henske J.K."/>
            <person name="Sexton J.A."/>
            <person name="Solomon K.V."/>
            <person name="Seppala S."/>
            <person name="Yoo J.I."/>
            <person name="Huyett L.M."/>
            <person name="Pressman A."/>
            <person name="Cogan J.Z."/>
            <person name="Kivenson V."/>
            <person name="Peng X."/>
            <person name="Tan Y."/>
            <person name="Valentine D.L."/>
            <person name="O'Malley M.A."/>
        </authorList>
    </citation>
    <scope>NUCLEOTIDE SEQUENCE [LARGE SCALE GENOMIC DNA]</scope>
    <source>
        <strain evidence="1 2">M.o.H.</strain>
    </source>
</reference>
<dbReference type="EMBL" id="LMVM01000004">
    <property type="protein sequence ID" value="PAV05543.1"/>
    <property type="molecule type" value="Genomic_DNA"/>
</dbReference>
<keyword evidence="2" id="KW-1185">Reference proteome</keyword>